<dbReference type="EMBL" id="JSVC01000003">
    <property type="protein sequence ID" value="KIC95898.1"/>
    <property type="molecule type" value="Genomic_DNA"/>
</dbReference>
<comment type="caution">
    <text evidence="1">The sequence shown here is derived from an EMBL/GenBank/DDBJ whole genome shotgun (WGS) entry which is preliminary data.</text>
</comment>
<accession>A0A0C1LKK4</accession>
<protein>
    <submittedName>
        <fullName evidence="1">Uncharacterized protein</fullName>
    </submittedName>
</protein>
<proteinExistence type="predicted"/>
<gene>
    <name evidence="1" type="ORF">OI18_03145</name>
</gene>
<dbReference type="AlphaFoldDB" id="A0A0C1LKK4"/>
<reference evidence="1 2" key="1">
    <citation type="submission" date="2014-11" db="EMBL/GenBank/DDBJ databases">
        <title>Genome sequence of Flavihumibacter solisilvae 3-3.</title>
        <authorList>
            <person name="Zhou G."/>
            <person name="Li M."/>
            <person name="Wang G."/>
        </authorList>
    </citation>
    <scope>NUCLEOTIDE SEQUENCE [LARGE SCALE GENOMIC DNA]</scope>
    <source>
        <strain evidence="1 2">3-3</strain>
    </source>
</reference>
<dbReference type="STRING" id="1349421.OI18_03145"/>
<sequence>MTHPNIGRYEGFKSSGKIGTIQDGQLKEQILAYYQQTNPNLAFGENYINSLQQKIMYLAVDGIDNKSVSDLARTRKMQILFRLALQNFALNLEAYSGASHQIRSIIDGIDGQS</sequence>
<keyword evidence="2" id="KW-1185">Reference proteome</keyword>
<organism evidence="1 2">
    <name type="scientific">Flavihumibacter solisilvae</name>
    <dbReference type="NCBI Taxonomy" id="1349421"/>
    <lineage>
        <taxon>Bacteria</taxon>
        <taxon>Pseudomonadati</taxon>
        <taxon>Bacteroidota</taxon>
        <taxon>Chitinophagia</taxon>
        <taxon>Chitinophagales</taxon>
        <taxon>Chitinophagaceae</taxon>
        <taxon>Flavihumibacter</taxon>
    </lineage>
</organism>
<dbReference type="Proteomes" id="UP000031408">
    <property type="component" value="Unassembled WGS sequence"/>
</dbReference>
<evidence type="ECO:0000313" key="1">
    <source>
        <dbReference type="EMBL" id="KIC95898.1"/>
    </source>
</evidence>
<name>A0A0C1LKK4_9BACT</name>
<evidence type="ECO:0000313" key="2">
    <source>
        <dbReference type="Proteomes" id="UP000031408"/>
    </source>
</evidence>